<dbReference type="CDD" id="cd00403">
    <property type="entry name" value="Ribosomal_L1"/>
    <property type="match status" value="1"/>
</dbReference>
<dbReference type="GO" id="GO:0019843">
    <property type="term" value="F:rRNA binding"/>
    <property type="evidence" value="ECO:0007669"/>
    <property type="project" value="UniProtKB-KW"/>
</dbReference>
<dbReference type="InterPro" id="IPR028364">
    <property type="entry name" value="Ribosomal_uL1/biogenesis"/>
</dbReference>
<dbReference type="GO" id="GO:0006417">
    <property type="term" value="P:regulation of translation"/>
    <property type="evidence" value="ECO:0007669"/>
    <property type="project" value="UniProtKB-KW"/>
</dbReference>
<dbReference type="PANTHER" id="PTHR36427:SF3">
    <property type="entry name" value="LARGE RIBOSOMAL SUBUNIT PROTEIN UL1M"/>
    <property type="match status" value="1"/>
</dbReference>
<keyword evidence="3" id="KW-0699">rRNA-binding</keyword>
<keyword evidence="2" id="KW-0678">Repressor</keyword>
<dbReference type="PROSITE" id="PS01199">
    <property type="entry name" value="RIBOSOMAL_L1"/>
    <property type="match status" value="1"/>
</dbReference>
<comment type="similarity">
    <text evidence="1 8">Belongs to the universal ribosomal protein uL1 family.</text>
</comment>
<keyword evidence="6 8" id="KW-0689">Ribosomal protein</keyword>
<evidence type="ECO:0000256" key="8">
    <source>
        <dbReference type="RuleBase" id="RU000659"/>
    </source>
</evidence>
<dbReference type="InterPro" id="IPR002143">
    <property type="entry name" value="Ribosomal_uL1"/>
</dbReference>
<dbReference type="InterPro" id="IPR023674">
    <property type="entry name" value="Ribosomal_uL1-like"/>
</dbReference>
<dbReference type="AlphaFoldDB" id="A0A2N2F4F8"/>
<dbReference type="PIRSF" id="PIRSF002155">
    <property type="entry name" value="Ribosomal_L1"/>
    <property type="match status" value="1"/>
</dbReference>
<evidence type="ECO:0000256" key="2">
    <source>
        <dbReference type="ARBA" id="ARBA00022491"/>
    </source>
</evidence>
<evidence type="ECO:0000256" key="4">
    <source>
        <dbReference type="ARBA" id="ARBA00022845"/>
    </source>
</evidence>
<dbReference type="Gene3D" id="3.40.50.790">
    <property type="match status" value="1"/>
</dbReference>
<evidence type="ECO:0000313" key="10">
    <source>
        <dbReference type="Proteomes" id="UP000233417"/>
    </source>
</evidence>
<organism evidence="9 10">
    <name type="scientific">Candidatus Dojkabacteria bacterium HGW-Dojkabacteria-1</name>
    <dbReference type="NCBI Taxonomy" id="2013761"/>
    <lineage>
        <taxon>Bacteria</taxon>
        <taxon>Candidatus Dojkabacteria</taxon>
    </lineage>
</organism>
<keyword evidence="4" id="KW-0810">Translation regulation</keyword>
<dbReference type="GO" id="GO:0015934">
    <property type="term" value="C:large ribosomal subunit"/>
    <property type="evidence" value="ECO:0007669"/>
    <property type="project" value="InterPro"/>
</dbReference>
<proteinExistence type="inferred from homology"/>
<dbReference type="SUPFAM" id="SSF56808">
    <property type="entry name" value="Ribosomal protein L1"/>
    <property type="match status" value="1"/>
</dbReference>
<dbReference type="Proteomes" id="UP000233417">
    <property type="component" value="Unassembled WGS sequence"/>
</dbReference>
<dbReference type="InterPro" id="IPR023673">
    <property type="entry name" value="Ribosomal_uL1_CS"/>
</dbReference>
<gene>
    <name evidence="9" type="primary">rplA</name>
    <name evidence="9" type="ORF">CVU76_03555</name>
</gene>
<dbReference type="Pfam" id="PF00687">
    <property type="entry name" value="Ribosomal_L1"/>
    <property type="match status" value="1"/>
</dbReference>
<accession>A0A2N2F4F8</accession>
<evidence type="ECO:0000256" key="7">
    <source>
        <dbReference type="ARBA" id="ARBA00023274"/>
    </source>
</evidence>
<evidence type="ECO:0000256" key="1">
    <source>
        <dbReference type="ARBA" id="ARBA00010531"/>
    </source>
</evidence>
<dbReference type="EMBL" id="PHAO01000001">
    <property type="protein sequence ID" value="PKN03069.1"/>
    <property type="molecule type" value="Genomic_DNA"/>
</dbReference>
<dbReference type="GO" id="GO:0006412">
    <property type="term" value="P:translation"/>
    <property type="evidence" value="ECO:0007669"/>
    <property type="project" value="InterPro"/>
</dbReference>
<dbReference type="FunFam" id="3.40.50.790:FF:000001">
    <property type="entry name" value="50S ribosomal protein L1"/>
    <property type="match status" value="1"/>
</dbReference>
<dbReference type="PANTHER" id="PTHR36427">
    <property type="entry name" value="54S RIBOSOMAL PROTEIN L1, MITOCHONDRIAL"/>
    <property type="match status" value="1"/>
</dbReference>
<dbReference type="Gene3D" id="3.30.190.20">
    <property type="match status" value="1"/>
</dbReference>
<keyword evidence="5" id="KW-0694">RNA-binding</keyword>
<dbReference type="GO" id="GO:0003735">
    <property type="term" value="F:structural constituent of ribosome"/>
    <property type="evidence" value="ECO:0007669"/>
    <property type="project" value="InterPro"/>
</dbReference>
<evidence type="ECO:0000256" key="5">
    <source>
        <dbReference type="ARBA" id="ARBA00022884"/>
    </source>
</evidence>
<comment type="caution">
    <text evidence="9">The sequence shown here is derived from an EMBL/GenBank/DDBJ whole genome shotgun (WGS) entry which is preliminary data.</text>
</comment>
<evidence type="ECO:0000313" key="9">
    <source>
        <dbReference type="EMBL" id="PKN03069.1"/>
    </source>
</evidence>
<keyword evidence="7 8" id="KW-0687">Ribonucleoprotein</keyword>
<name>A0A2N2F4F8_9BACT</name>
<dbReference type="InterPro" id="IPR016095">
    <property type="entry name" value="Ribosomal_uL1_3-a/b-sand"/>
</dbReference>
<dbReference type="InterPro" id="IPR005878">
    <property type="entry name" value="Ribosom_uL1_bac-type"/>
</dbReference>
<reference evidence="9 10" key="1">
    <citation type="journal article" date="2017" name="ISME J.">
        <title>Potential for microbial H2 and metal transformations associated with novel bacteria and archaea in deep terrestrial subsurface sediments.</title>
        <authorList>
            <person name="Hernsdorf A.W."/>
            <person name="Amano Y."/>
            <person name="Miyakawa K."/>
            <person name="Ise K."/>
            <person name="Suzuki Y."/>
            <person name="Anantharaman K."/>
            <person name="Probst A."/>
            <person name="Burstein D."/>
            <person name="Thomas B.C."/>
            <person name="Banfield J.F."/>
        </authorList>
    </citation>
    <scope>NUCLEOTIDE SEQUENCE [LARGE SCALE GENOMIC DNA]</scope>
    <source>
        <strain evidence="9">HGW-Dojkabacteria-1</strain>
    </source>
</reference>
<dbReference type="NCBIfam" id="TIGR01169">
    <property type="entry name" value="rplA_bact"/>
    <property type="match status" value="1"/>
</dbReference>
<sequence length="229" mass="24710">MKRGKKYTKVVKNLDRTVAYTVESAVKEAKKTSYSSFVGTLEVHFDIKIPKDKDPKSIKGALALPHSSGSKNVKVAVFATPDMDKIATDAGADFVGLDSLIKDIKAGKIEFDVAIATPSVMPKIAILGKELGPKGLMPNPKNGTVTDDIAQAVSEYKKGKQTFACDTSGVIHMTAGKLDLDDEKLVENVHACVIALEEVLGKVYTQAIDRMHLAPTMGPSFKIEYSKPE</sequence>
<evidence type="ECO:0000256" key="6">
    <source>
        <dbReference type="ARBA" id="ARBA00022980"/>
    </source>
</evidence>
<protein>
    <recommendedName>
        <fullName evidence="8">Ribosomal protein</fullName>
    </recommendedName>
</protein>
<evidence type="ECO:0000256" key="3">
    <source>
        <dbReference type="ARBA" id="ARBA00022730"/>
    </source>
</evidence>